<dbReference type="RefSeq" id="WP_183442484.1">
    <property type="nucleotide sequence ID" value="NZ_JACHXD010000011.1"/>
</dbReference>
<evidence type="ECO:0008006" key="3">
    <source>
        <dbReference type="Google" id="ProtNLM"/>
    </source>
</evidence>
<organism evidence="1 2">
    <name type="scientific">Pseudoduganella violacea</name>
    <dbReference type="NCBI Taxonomy" id="1715466"/>
    <lineage>
        <taxon>Bacteria</taxon>
        <taxon>Pseudomonadati</taxon>
        <taxon>Pseudomonadota</taxon>
        <taxon>Betaproteobacteria</taxon>
        <taxon>Burkholderiales</taxon>
        <taxon>Oxalobacteraceae</taxon>
        <taxon>Telluria group</taxon>
        <taxon>Pseudoduganella</taxon>
    </lineage>
</organism>
<dbReference type="Pfam" id="PF11042">
    <property type="entry name" value="DUF2750"/>
    <property type="match status" value="1"/>
</dbReference>
<comment type="caution">
    <text evidence="1">The sequence shown here is derived from an EMBL/GenBank/DDBJ whole genome shotgun (WGS) entry which is preliminary data.</text>
</comment>
<dbReference type="AlphaFoldDB" id="A0A7W5BCK2"/>
<evidence type="ECO:0000313" key="1">
    <source>
        <dbReference type="EMBL" id="MBB3120717.1"/>
    </source>
</evidence>
<sequence>MHPKKFASLLAAPGPVRFDHLIAQAADSETLWGLKNEKGWVSLSDNAQATGFAVWPHPDFAKACATGDWSDCEPAVIDIYRFVEDWLPDMAGKGLSIAVFPTPAMRGAWIAPAELKSCLEEELAQYE</sequence>
<name>A0A7W5BCK2_9BURK</name>
<dbReference type="EMBL" id="JACHXD010000011">
    <property type="protein sequence ID" value="MBB3120717.1"/>
    <property type="molecule type" value="Genomic_DNA"/>
</dbReference>
<dbReference type="Proteomes" id="UP000541535">
    <property type="component" value="Unassembled WGS sequence"/>
</dbReference>
<proteinExistence type="predicted"/>
<evidence type="ECO:0000313" key="2">
    <source>
        <dbReference type="Proteomes" id="UP000541535"/>
    </source>
</evidence>
<keyword evidence="2" id="KW-1185">Reference proteome</keyword>
<dbReference type="InterPro" id="IPR021284">
    <property type="entry name" value="DUF2750"/>
</dbReference>
<accession>A0A7W5BCK2</accession>
<reference evidence="1 2" key="1">
    <citation type="submission" date="2020-08" db="EMBL/GenBank/DDBJ databases">
        <title>Genomic Encyclopedia of Type Strains, Phase III (KMG-III): the genomes of soil and plant-associated and newly described type strains.</title>
        <authorList>
            <person name="Whitman W."/>
        </authorList>
    </citation>
    <scope>NUCLEOTIDE SEQUENCE [LARGE SCALE GENOMIC DNA]</scope>
    <source>
        <strain evidence="1 2">CECT 8897</strain>
    </source>
</reference>
<protein>
    <recommendedName>
        <fullName evidence="3">DUF2750 domain-containing protein</fullName>
    </recommendedName>
</protein>
<gene>
    <name evidence="1" type="ORF">FHS03_003787</name>
</gene>